<dbReference type="EMBL" id="SIDB01000011">
    <property type="protein sequence ID" value="KAI3425990.1"/>
    <property type="molecule type" value="Genomic_DNA"/>
</dbReference>
<proteinExistence type="predicted"/>
<feature type="region of interest" description="Disordered" evidence="2">
    <location>
        <begin position="82"/>
        <end position="143"/>
    </location>
</feature>
<feature type="compositionally biased region" description="Basic and acidic residues" evidence="2">
    <location>
        <begin position="178"/>
        <end position="187"/>
    </location>
</feature>
<dbReference type="Proteomes" id="UP001055712">
    <property type="component" value="Unassembled WGS sequence"/>
</dbReference>
<feature type="coiled-coil region" evidence="1">
    <location>
        <begin position="310"/>
        <end position="340"/>
    </location>
</feature>
<dbReference type="OrthoDB" id="537467at2759"/>
<gene>
    <name evidence="3" type="ORF">D9Q98_007958</name>
</gene>
<dbReference type="AlphaFoldDB" id="A0A9D4THY2"/>
<reference evidence="3" key="2">
    <citation type="submission" date="2020-11" db="EMBL/GenBank/DDBJ databases">
        <authorList>
            <person name="Cecchin M."/>
            <person name="Marcolungo L."/>
            <person name="Rossato M."/>
            <person name="Girolomoni L."/>
            <person name="Cosentino E."/>
            <person name="Cuine S."/>
            <person name="Li-Beisson Y."/>
            <person name="Delledonne M."/>
            <person name="Ballottari M."/>
        </authorList>
    </citation>
    <scope>NUCLEOTIDE SEQUENCE</scope>
    <source>
        <strain evidence="3">211/11P</strain>
        <tissue evidence="3">Whole cell</tissue>
    </source>
</reference>
<protein>
    <submittedName>
        <fullName evidence="3">Uncharacterized protein</fullName>
    </submittedName>
</protein>
<accession>A0A9D4THY2</accession>
<feature type="compositionally biased region" description="Basic and acidic residues" evidence="2">
    <location>
        <begin position="27"/>
        <end position="40"/>
    </location>
</feature>
<comment type="caution">
    <text evidence="3">The sequence shown here is derived from an EMBL/GenBank/DDBJ whole genome shotgun (WGS) entry which is preliminary data.</text>
</comment>
<evidence type="ECO:0000256" key="1">
    <source>
        <dbReference type="SAM" id="Coils"/>
    </source>
</evidence>
<feature type="compositionally biased region" description="Basic residues" evidence="2">
    <location>
        <begin position="14"/>
        <end position="26"/>
    </location>
</feature>
<feature type="compositionally biased region" description="Polar residues" evidence="2">
    <location>
        <begin position="279"/>
        <end position="291"/>
    </location>
</feature>
<feature type="compositionally biased region" description="Low complexity" evidence="2">
    <location>
        <begin position="122"/>
        <end position="140"/>
    </location>
</feature>
<reference evidence="3" key="1">
    <citation type="journal article" date="2019" name="Plant J.">
        <title>Chlorella vulgaris genome assembly and annotation reveals the molecular basis for metabolic acclimation to high light conditions.</title>
        <authorList>
            <person name="Cecchin M."/>
            <person name="Marcolungo L."/>
            <person name="Rossato M."/>
            <person name="Girolomoni L."/>
            <person name="Cosentino E."/>
            <person name="Cuine S."/>
            <person name="Li-Beisson Y."/>
            <person name="Delledonne M."/>
            <person name="Ballottari M."/>
        </authorList>
    </citation>
    <scope>NUCLEOTIDE SEQUENCE</scope>
    <source>
        <strain evidence="3">211/11P</strain>
    </source>
</reference>
<feature type="compositionally biased region" description="Basic residues" evidence="2">
    <location>
        <begin position="219"/>
        <end position="236"/>
    </location>
</feature>
<evidence type="ECO:0000313" key="4">
    <source>
        <dbReference type="Proteomes" id="UP001055712"/>
    </source>
</evidence>
<name>A0A9D4THY2_CHLVU</name>
<keyword evidence="1" id="KW-0175">Coiled coil</keyword>
<feature type="compositionally biased region" description="Basic and acidic residues" evidence="2">
    <location>
        <begin position="1"/>
        <end position="13"/>
    </location>
</feature>
<evidence type="ECO:0000256" key="2">
    <source>
        <dbReference type="SAM" id="MobiDB-lite"/>
    </source>
</evidence>
<feature type="compositionally biased region" description="Polar residues" evidence="2">
    <location>
        <begin position="245"/>
        <end position="256"/>
    </location>
</feature>
<feature type="region of interest" description="Disordered" evidence="2">
    <location>
        <begin position="159"/>
        <end position="258"/>
    </location>
</feature>
<keyword evidence="4" id="KW-1185">Reference proteome</keyword>
<organism evidence="3 4">
    <name type="scientific">Chlorella vulgaris</name>
    <name type="common">Green alga</name>
    <dbReference type="NCBI Taxonomy" id="3077"/>
    <lineage>
        <taxon>Eukaryota</taxon>
        <taxon>Viridiplantae</taxon>
        <taxon>Chlorophyta</taxon>
        <taxon>core chlorophytes</taxon>
        <taxon>Trebouxiophyceae</taxon>
        <taxon>Chlorellales</taxon>
        <taxon>Chlorellaceae</taxon>
        <taxon>Chlorella clade</taxon>
        <taxon>Chlorella</taxon>
    </lineage>
</organism>
<feature type="compositionally biased region" description="Polar residues" evidence="2">
    <location>
        <begin position="98"/>
        <end position="111"/>
    </location>
</feature>
<feature type="region of interest" description="Disordered" evidence="2">
    <location>
        <begin position="351"/>
        <end position="385"/>
    </location>
</feature>
<feature type="region of interest" description="Disordered" evidence="2">
    <location>
        <begin position="1"/>
        <end position="40"/>
    </location>
</feature>
<sequence>MSKRGESEEERSARKAAVKQQKAARRLQREGGQDPDYGRKACDLCTKKQDTLIRCQIDASLEWHMVCGRCWRDVSGGVTDGDASHPHYSYERPPPPFNRQQRGLGSQQRPSSAPPEHAPLPRSSQDMQQERQQLQEQQVRSDQDDWCVAARAVMRQHGYTFEPQPEPQVVRSSAPAADPHEHAKRDGQTQGQEPQQRRRLSKDSASTPPPAHGSTGGRRSSRVRRPSPRLSPHRPKAASLPLARQSGSQDTNSDASESAELGRVIVGLQDEIASLELRQQQCKQRKVQPSEQDQQQQKQQQWKAQQQAQQESYSQRRLQLQEMQAQLQREEAAQEQEQAMQARWQAAWPSRAMPAPPFDASAVDSSGLSLPGSKQPGGAPSWQHNSFRSAQVQPEGKMAPEGGCPVLEGFTFDSQDLYDASGLALDMKADLSPLSGLQDMQEGCYRGAGGFSFSEMDRQAQASHAWMGGQAAAADGNQLEGRIWRAL</sequence>
<feature type="region of interest" description="Disordered" evidence="2">
    <location>
        <begin position="279"/>
        <end position="300"/>
    </location>
</feature>
<evidence type="ECO:0000313" key="3">
    <source>
        <dbReference type="EMBL" id="KAI3425990.1"/>
    </source>
</evidence>